<gene>
    <name evidence="3" type="ORF">P154DRAFT_565945</name>
</gene>
<name>A0A6A5W7A2_9PLEO</name>
<feature type="chain" id="PRO_5025477098" description="Glycosyltransferase family 32 protein" evidence="2">
    <location>
        <begin position="23"/>
        <end position="449"/>
    </location>
</feature>
<comment type="similarity">
    <text evidence="1">Belongs to the glycosyltransferase 32 family.</text>
</comment>
<evidence type="ECO:0000313" key="3">
    <source>
        <dbReference type="EMBL" id="KAF1996639.1"/>
    </source>
</evidence>
<evidence type="ECO:0000256" key="1">
    <source>
        <dbReference type="ARBA" id="ARBA00009003"/>
    </source>
</evidence>
<dbReference type="InterPro" id="IPR007577">
    <property type="entry name" value="GlycoTrfase_DXD_sugar-bd_CS"/>
</dbReference>
<dbReference type="Gene3D" id="3.90.550.20">
    <property type="match status" value="1"/>
</dbReference>
<sequence>MFSRTFGLYIILSLLGPHQSNGCPKESTSTWTHLRKTCVKANRRPHPSTTANIPAIISACRGSPDLLEGVGFVEECLEYLRNKQSAYLYIPKPPPLQHQRKQVEKQISSIDDGECGGKVFPYHAYWSGPLTWRVRLFIDSYLFTQNLRCARLTVWIDITHDPEAVAQAQAQFKSKRWKAVFSKGYVTLRPWSLPQRVQVPNGLDHSDGYGFVDNINRRGRYVDSEVIADSVIRDPSGQDWLVLDTWVTRLDFSPVSASDIFRFVVLHIYGGLYLDVDILLLRDLRPLLMSGRSFALRWGALTGPGDFNTAVLRLSANSSLSTHLLRLGTRLGLNFHPRTIGHGLWKDDKVSQLLMLESAMFDPAWPEFAGMRVGGCTTPCLSTFSQAFQKDYGPSSEVDRSEGIRVQGSSLPPFFDADMRRTFMVNGGTSIHDLLGVDVYISYYDCISR</sequence>
<dbReference type="AlphaFoldDB" id="A0A6A5W7A2"/>
<dbReference type="SUPFAM" id="SSF53448">
    <property type="entry name" value="Nucleotide-diphospho-sugar transferases"/>
    <property type="match status" value="1"/>
</dbReference>
<keyword evidence="4" id="KW-1185">Reference proteome</keyword>
<feature type="signal peptide" evidence="2">
    <location>
        <begin position="1"/>
        <end position="22"/>
    </location>
</feature>
<evidence type="ECO:0000256" key="2">
    <source>
        <dbReference type="SAM" id="SignalP"/>
    </source>
</evidence>
<dbReference type="OrthoDB" id="409543at2759"/>
<dbReference type="Proteomes" id="UP000799779">
    <property type="component" value="Unassembled WGS sequence"/>
</dbReference>
<dbReference type="EMBL" id="ML977623">
    <property type="protein sequence ID" value="KAF1996639.1"/>
    <property type="molecule type" value="Genomic_DNA"/>
</dbReference>
<accession>A0A6A5W7A2</accession>
<keyword evidence="2" id="KW-0732">Signal</keyword>
<organism evidence="3 4">
    <name type="scientific">Amniculicola lignicola CBS 123094</name>
    <dbReference type="NCBI Taxonomy" id="1392246"/>
    <lineage>
        <taxon>Eukaryota</taxon>
        <taxon>Fungi</taxon>
        <taxon>Dikarya</taxon>
        <taxon>Ascomycota</taxon>
        <taxon>Pezizomycotina</taxon>
        <taxon>Dothideomycetes</taxon>
        <taxon>Pleosporomycetidae</taxon>
        <taxon>Pleosporales</taxon>
        <taxon>Amniculicolaceae</taxon>
        <taxon>Amniculicola</taxon>
    </lineage>
</organism>
<dbReference type="InterPro" id="IPR029044">
    <property type="entry name" value="Nucleotide-diphossugar_trans"/>
</dbReference>
<dbReference type="Pfam" id="PF04488">
    <property type="entry name" value="Gly_transf_sug"/>
    <property type="match status" value="1"/>
</dbReference>
<evidence type="ECO:0008006" key="5">
    <source>
        <dbReference type="Google" id="ProtNLM"/>
    </source>
</evidence>
<dbReference type="GO" id="GO:1901135">
    <property type="term" value="P:carbohydrate derivative metabolic process"/>
    <property type="evidence" value="ECO:0007669"/>
    <property type="project" value="UniProtKB-ARBA"/>
</dbReference>
<proteinExistence type="inferred from homology"/>
<reference evidence="3" key="1">
    <citation type="journal article" date="2020" name="Stud. Mycol.">
        <title>101 Dothideomycetes genomes: a test case for predicting lifestyles and emergence of pathogens.</title>
        <authorList>
            <person name="Haridas S."/>
            <person name="Albert R."/>
            <person name="Binder M."/>
            <person name="Bloem J."/>
            <person name="Labutti K."/>
            <person name="Salamov A."/>
            <person name="Andreopoulos B."/>
            <person name="Baker S."/>
            <person name="Barry K."/>
            <person name="Bills G."/>
            <person name="Bluhm B."/>
            <person name="Cannon C."/>
            <person name="Castanera R."/>
            <person name="Culley D."/>
            <person name="Daum C."/>
            <person name="Ezra D."/>
            <person name="Gonzalez J."/>
            <person name="Henrissat B."/>
            <person name="Kuo A."/>
            <person name="Liang C."/>
            <person name="Lipzen A."/>
            <person name="Lutzoni F."/>
            <person name="Magnuson J."/>
            <person name="Mondo S."/>
            <person name="Nolan M."/>
            <person name="Ohm R."/>
            <person name="Pangilinan J."/>
            <person name="Park H.-J."/>
            <person name="Ramirez L."/>
            <person name="Alfaro M."/>
            <person name="Sun H."/>
            <person name="Tritt A."/>
            <person name="Yoshinaga Y."/>
            <person name="Zwiers L.-H."/>
            <person name="Turgeon B."/>
            <person name="Goodwin S."/>
            <person name="Spatafora J."/>
            <person name="Crous P."/>
            <person name="Grigoriev I."/>
        </authorList>
    </citation>
    <scope>NUCLEOTIDE SEQUENCE</scope>
    <source>
        <strain evidence="3">CBS 123094</strain>
    </source>
</reference>
<evidence type="ECO:0000313" key="4">
    <source>
        <dbReference type="Proteomes" id="UP000799779"/>
    </source>
</evidence>
<protein>
    <recommendedName>
        <fullName evidence="5">Glycosyltransferase family 32 protein</fullName>
    </recommendedName>
</protein>